<keyword evidence="4" id="KW-1133">Transmembrane helix</keyword>
<dbReference type="KEGG" id="cdiv:CPM_0972"/>
<feature type="transmembrane region" description="Helical" evidence="4">
    <location>
        <begin position="20"/>
        <end position="40"/>
    </location>
</feature>
<protein>
    <submittedName>
        <fullName evidence="6">Fatty acid hydroxylase superfamily enzyme</fullName>
    </submittedName>
</protein>
<evidence type="ECO:0000313" key="7">
    <source>
        <dbReference type="Proteomes" id="UP000187822"/>
    </source>
</evidence>
<dbReference type="GO" id="GO:0010291">
    <property type="term" value="F:beta-carotene 3-hydroxylase activity"/>
    <property type="evidence" value="ECO:0007669"/>
    <property type="project" value="TreeGrafter"/>
</dbReference>
<sequence>MTWVIRFILNYSFVNYIDLTAWILVMIITAFAMEGVAYALHKYVMHGIGWYFHESHHRPPGSKKGLLEKNDVYSIGFAVVAIILIFKGITNFNEPYFWIGMGLTLYGAGYAIFHDVIFHQRIRVKRPKSIRYLNRIIAAHEIHHRYSRGKKGYSFGFLYASKFYSQPDIVKNFGDYLKNKEVRKDDVGVKHKTD</sequence>
<keyword evidence="7" id="KW-1185">Reference proteome</keyword>
<keyword evidence="3" id="KW-0560">Oxidoreductase</keyword>
<organism evidence="6 7">
    <name type="scientific">Cuniculiplasma divulgatum</name>
    <dbReference type="NCBI Taxonomy" id="1673428"/>
    <lineage>
        <taxon>Archaea</taxon>
        <taxon>Methanobacteriati</taxon>
        <taxon>Thermoplasmatota</taxon>
        <taxon>Thermoplasmata</taxon>
        <taxon>Thermoplasmatales</taxon>
        <taxon>Cuniculiplasmataceae</taxon>
        <taxon>Cuniculiplasma</taxon>
    </lineage>
</organism>
<evidence type="ECO:0000313" key="6">
    <source>
        <dbReference type="EMBL" id="SJK84813.1"/>
    </source>
</evidence>
<evidence type="ECO:0000256" key="3">
    <source>
        <dbReference type="ARBA" id="ARBA00023002"/>
    </source>
</evidence>
<gene>
    <name evidence="6" type="ORF">CPM_0972</name>
</gene>
<name>A0A1R4A766_9ARCH</name>
<dbReference type="PANTHER" id="PTHR31899:SF9">
    <property type="entry name" value="BETA-CAROTENE 3-HYDROXYLASE 1, CHLOROPLASTIC"/>
    <property type="match status" value="1"/>
</dbReference>
<dbReference type="PANTHER" id="PTHR31899">
    <property type="entry name" value="BETA-CAROTENE 3-HYDROXYLASE 1, CHLOROPLASTIC"/>
    <property type="match status" value="1"/>
</dbReference>
<feature type="transmembrane region" description="Helical" evidence="4">
    <location>
        <begin position="96"/>
        <end position="118"/>
    </location>
</feature>
<evidence type="ECO:0000259" key="5">
    <source>
        <dbReference type="Pfam" id="PF04116"/>
    </source>
</evidence>
<feature type="transmembrane region" description="Helical" evidence="4">
    <location>
        <begin position="72"/>
        <end position="90"/>
    </location>
</feature>
<dbReference type="GO" id="GO:0016119">
    <property type="term" value="P:carotene metabolic process"/>
    <property type="evidence" value="ECO:0007669"/>
    <property type="project" value="TreeGrafter"/>
</dbReference>
<keyword evidence="2" id="KW-0125">Carotenoid biosynthesis</keyword>
<evidence type="ECO:0000256" key="1">
    <source>
        <dbReference type="ARBA" id="ARBA00009324"/>
    </source>
</evidence>
<dbReference type="InterPro" id="IPR006694">
    <property type="entry name" value="Fatty_acid_hydroxylase"/>
</dbReference>
<dbReference type="Proteomes" id="UP000187822">
    <property type="component" value="Chromosome I"/>
</dbReference>
<keyword evidence="4" id="KW-0812">Transmembrane</keyword>
<comment type="similarity">
    <text evidence="1">Belongs to the sterol desaturase family.</text>
</comment>
<dbReference type="Pfam" id="PF04116">
    <property type="entry name" value="FA_hydroxylase"/>
    <property type="match status" value="1"/>
</dbReference>
<dbReference type="EMBL" id="LT719092">
    <property type="protein sequence ID" value="SJK84813.1"/>
    <property type="molecule type" value="Genomic_DNA"/>
</dbReference>
<feature type="domain" description="Fatty acid hydroxylase" evidence="5">
    <location>
        <begin position="27"/>
        <end position="156"/>
    </location>
</feature>
<dbReference type="GO" id="GO:0005506">
    <property type="term" value="F:iron ion binding"/>
    <property type="evidence" value="ECO:0007669"/>
    <property type="project" value="InterPro"/>
</dbReference>
<reference evidence="7" key="1">
    <citation type="submission" date="2016-06" db="EMBL/GenBank/DDBJ databases">
        <authorList>
            <person name="Toshchakov V.S."/>
        </authorList>
    </citation>
    <scope>NUCLEOTIDE SEQUENCE [LARGE SCALE GENOMIC DNA]</scope>
    <source>
        <strain>PM4 (JCM 30641</strain>
        <strain evidence="7">\VKM B-2940)</strain>
    </source>
</reference>
<dbReference type="AlphaFoldDB" id="A0A1R4A766"/>
<proteinExistence type="inferred from homology"/>
<evidence type="ECO:0000256" key="2">
    <source>
        <dbReference type="ARBA" id="ARBA00022746"/>
    </source>
</evidence>
<keyword evidence="4" id="KW-0472">Membrane</keyword>
<evidence type="ECO:0000256" key="4">
    <source>
        <dbReference type="SAM" id="Phobius"/>
    </source>
</evidence>
<dbReference type="InterPro" id="IPR045019">
    <property type="entry name" value="BETA-OHASE-like"/>
</dbReference>
<dbReference type="STRING" id="1673428.CPM_0972"/>
<dbReference type="GO" id="GO:0016123">
    <property type="term" value="P:xanthophyll biosynthetic process"/>
    <property type="evidence" value="ECO:0007669"/>
    <property type="project" value="TreeGrafter"/>
</dbReference>
<accession>A0A1R4A766</accession>